<evidence type="ECO:0000256" key="5">
    <source>
        <dbReference type="ARBA" id="ARBA00022989"/>
    </source>
</evidence>
<dbReference type="Gene3D" id="2.60.40.2880">
    <property type="entry name" value="MmpS1-5, C-terminal soluble domain"/>
    <property type="match status" value="1"/>
</dbReference>
<dbReference type="Pfam" id="PF05423">
    <property type="entry name" value="Mycobact_memb"/>
    <property type="match status" value="1"/>
</dbReference>
<protein>
    <submittedName>
        <fullName evidence="7">MmpS family membrane protein</fullName>
    </submittedName>
</protein>
<dbReference type="Proteomes" id="UP000247781">
    <property type="component" value="Unassembled WGS sequence"/>
</dbReference>
<dbReference type="RefSeq" id="WP_110316588.1">
    <property type="nucleotide sequence ID" value="NZ_QJJU01000008.1"/>
</dbReference>
<keyword evidence="4" id="KW-0812">Transmembrane</keyword>
<dbReference type="GO" id="GO:0005886">
    <property type="term" value="C:plasma membrane"/>
    <property type="evidence" value="ECO:0007669"/>
    <property type="project" value="UniProtKB-SubCell"/>
</dbReference>
<comment type="similarity">
    <text evidence="2">Belongs to the MmpS family.</text>
</comment>
<evidence type="ECO:0000256" key="3">
    <source>
        <dbReference type="ARBA" id="ARBA00022475"/>
    </source>
</evidence>
<name>A0A318HGD3_9MYCO</name>
<keyword evidence="5" id="KW-1133">Transmembrane helix</keyword>
<organism evidence="7 8">
    <name type="scientific">Mycolicibacterium moriokaense</name>
    <dbReference type="NCBI Taxonomy" id="39691"/>
    <lineage>
        <taxon>Bacteria</taxon>
        <taxon>Bacillati</taxon>
        <taxon>Actinomycetota</taxon>
        <taxon>Actinomycetes</taxon>
        <taxon>Mycobacteriales</taxon>
        <taxon>Mycobacteriaceae</taxon>
        <taxon>Mycolicibacterium</taxon>
    </lineage>
</organism>
<accession>A0A318HGD3</accession>
<gene>
    <name evidence="7" type="ORF">C8E89_10821</name>
</gene>
<evidence type="ECO:0000256" key="6">
    <source>
        <dbReference type="ARBA" id="ARBA00023136"/>
    </source>
</evidence>
<evidence type="ECO:0000256" key="1">
    <source>
        <dbReference type="ARBA" id="ARBA00004236"/>
    </source>
</evidence>
<dbReference type="EMBL" id="QJJU01000008">
    <property type="protein sequence ID" value="PXX08357.1"/>
    <property type="molecule type" value="Genomic_DNA"/>
</dbReference>
<reference evidence="7 8" key="2">
    <citation type="submission" date="2018-06" db="EMBL/GenBank/DDBJ databases">
        <title>Sequencing of bacterial isolates from soil warming experiment in Harvard Forest, Massachusetts, USA.</title>
        <authorList>
            <person name="Deangelis K.PhD."/>
        </authorList>
    </citation>
    <scope>NUCLEOTIDE SEQUENCE [LARGE SCALE GENOMIC DNA]</scope>
    <source>
        <strain evidence="7 8">GAS496</strain>
    </source>
</reference>
<keyword evidence="8" id="KW-1185">Reference proteome</keyword>
<keyword evidence="6" id="KW-0472">Membrane</keyword>
<evidence type="ECO:0000313" key="8">
    <source>
        <dbReference type="Proteomes" id="UP000247781"/>
    </source>
</evidence>
<evidence type="ECO:0000256" key="4">
    <source>
        <dbReference type="ARBA" id="ARBA00022692"/>
    </source>
</evidence>
<dbReference type="InterPro" id="IPR008693">
    <property type="entry name" value="MmpS"/>
</dbReference>
<evidence type="ECO:0000256" key="2">
    <source>
        <dbReference type="ARBA" id="ARBA00007531"/>
    </source>
</evidence>
<reference evidence="8" key="1">
    <citation type="submission" date="2018-05" db="EMBL/GenBank/DDBJ databases">
        <authorList>
            <person name="Deangelis K."/>
            <person name="Huntemann M."/>
            <person name="Clum A."/>
            <person name="Pillay M."/>
            <person name="Palaniappan K."/>
            <person name="Varghese N."/>
            <person name="Mikhailova N."/>
            <person name="Stamatis D."/>
            <person name="Reddy T."/>
            <person name="Daum C."/>
            <person name="Shapiro N."/>
            <person name="Ivanova N."/>
            <person name="Kyrpides N."/>
            <person name="Woyke T."/>
        </authorList>
    </citation>
    <scope>NUCLEOTIDE SEQUENCE [LARGE SCALE GENOMIC DNA]</scope>
    <source>
        <strain evidence="8">GAS496</strain>
    </source>
</reference>
<dbReference type="AlphaFoldDB" id="A0A318HGD3"/>
<sequence length="142" mass="15162">MTRLVKRAWVPLVMVIVVAVAAFTVSRLHGIFGSDMYRPDVGNAGAIVQFNPKRVLYEIFGPAGTVADINYLDADAQPQHVDGVTLPWSFELVTTLTAVAANVVAQGDSDSIGCRITVNGDVREENSVGAYHAQTSCLVKSA</sequence>
<evidence type="ECO:0000313" key="7">
    <source>
        <dbReference type="EMBL" id="PXX08357.1"/>
    </source>
</evidence>
<comment type="subcellular location">
    <subcellularLocation>
        <location evidence="1">Cell membrane</location>
    </subcellularLocation>
</comment>
<keyword evidence="3" id="KW-1003">Cell membrane</keyword>
<proteinExistence type="inferred from homology"/>
<dbReference type="InterPro" id="IPR038468">
    <property type="entry name" value="MmpS_C"/>
</dbReference>
<comment type="caution">
    <text evidence="7">The sequence shown here is derived from an EMBL/GenBank/DDBJ whole genome shotgun (WGS) entry which is preliminary data.</text>
</comment>
<dbReference type="OrthoDB" id="4725084at2"/>